<feature type="chain" id="PRO_5015681603" evidence="2">
    <location>
        <begin position="36"/>
        <end position="96"/>
    </location>
</feature>
<sequence>MEEMTRDGALACYYVPPLLLLLLLSLLCMCTGAGGGQTFTAGYIYNTRSYIIKTISSTPPNVLKANSAPHQGQVTTHTPALHHHLPNSPKTQHRKL</sequence>
<dbReference type="AlphaFoldDB" id="A0A2T6ZLK6"/>
<feature type="compositionally biased region" description="Basic residues" evidence="1">
    <location>
        <begin position="80"/>
        <end position="96"/>
    </location>
</feature>
<gene>
    <name evidence="3" type="ORF">B9Z19DRAFT_258422</name>
</gene>
<evidence type="ECO:0000256" key="1">
    <source>
        <dbReference type="SAM" id="MobiDB-lite"/>
    </source>
</evidence>
<evidence type="ECO:0000256" key="2">
    <source>
        <dbReference type="SAM" id="SignalP"/>
    </source>
</evidence>
<proteinExistence type="predicted"/>
<organism evidence="3 4">
    <name type="scientific">Tuber borchii</name>
    <name type="common">White truffle</name>
    <dbReference type="NCBI Taxonomy" id="42251"/>
    <lineage>
        <taxon>Eukaryota</taxon>
        <taxon>Fungi</taxon>
        <taxon>Dikarya</taxon>
        <taxon>Ascomycota</taxon>
        <taxon>Pezizomycotina</taxon>
        <taxon>Pezizomycetes</taxon>
        <taxon>Pezizales</taxon>
        <taxon>Tuberaceae</taxon>
        <taxon>Tuber</taxon>
    </lineage>
</organism>
<feature type="region of interest" description="Disordered" evidence="1">
    <location>
        <begin position="62"/>
        <end position="96"/>
    </location>
</feature>
<evidence type="ECO:0000313" key="3">
    <source>
        <dbReference type="EMBL" id="PUU76368.1"/>
    </source>
</evidence>
<dbReference type="Proteomes" id="UP000244722">
    <property type="component" value="Unassembled WGS sequence"/>
</dbReference>
<keyword evidence="2" id="KW-0732">Signal</keyword>
<name>A0A2T6ZLK6_TUBBO</name>
<protein>
    <submittedName>
        <fullName evidence="3">Uncharacterized protein</fullName>
    </submittedName>
</protein>
<accession>A0A2T6ZLK6</accession>
<keyword evidence="4" id="KW-1185">Reference proteome</keyword>
<evidence type="ECO:0000313" key="4">
    <source>
        <dbReference type="Proteomes" id="UP000244722"/>
    </source>
</evidence>
<dbReference type="EMBL" id="NESQ01000191">
    <property type="protein sequence ID" value="PUU76368.1"/>
    <property type="molecule type" value="Genomic_DNA"/>
</dbReference>
<reference evidence="3 4" key="1">
    <citation type="submission" date="2017-04" db="EMBL/GenBank/DDBJ databases">
        <title>Draft genome sequence of Tuber borchii Vittad., a whitish edible truffle.</title>
        <authorList>
            <consortium name="DOE Joint Genome Institute"/>
            <person name="Murat C."/>
            <person name="Kuo A."/>
            <person name="Barry K.W."/>
            <person name="Clum A."/>
            <person name="Dockter R.B."/>
            <person name="Fauchery L."/>
            <person name="Iotti M."/>
            <person name="Kohler A."/>
            <person name="Labutti K."/>
            <person name="Lindquist E.A."/>
            <person name="Lipzen A."/>
            <person name="Ohm R.A."/>
            <person name="Wang M."/>
            <person name="Grigoriev I.V."/>
            <person name="Zambonelli A."/>
            <person name="Martin F.M."/>
        </authorList>
    </citation>
    <scope>NUCLEOTIDE SEQUENCE [LARGE SCALE GENOMIC DNA]</scope>
    <source>
        <strain evidence="3 4">Tbo3840</strain>
    </source>
</reference>
<comment type="caution">
    <text evidence="3">The sequence shown here is derived from an EMBL/GenBank/DDBJ whole genome shotgun (WGS) entry which is preliminary data.</text>
</comment>
<feature type="signal peptide" evidence="2">
    <location>
        <begin position="1"/>
        <end position="35"/>
    </location>
</feature>